<reference evidence="11" key="1">
    <citation type="submission" date="2022-07" db="EMBL/GenBank/DDBJ databases">
        <title>Parvularcula maris sp. nov., an algicidal bacterium isolated from seawater.</title>
        <authorList>
            <person name="Li F."/>
        </authorList>
    </citation>
    <scope>NUCLEOTIDE SEQUENCE</scope>
    <source>
        <strain evidence="11">BGMRC 0090</strain>
    </source>
</reference>
<dbReference type="FunFam" id="3.20.20.70:FF:000037">
    <property type="entry name" value="Tryptophan synthase alpha chain"/>
    <property type="match status" value="1"/>
</dbReference>
<feature type="active site" description="Proton acceptor" evidence="9">
    <location>
        <position position="60"/>
    </location>
</feature>
<keyword evidence="6 9" id="KW-0057">Aromatic amino acid biosynthesis</keyword>
<keyword evidence="5 9" id="KW-0822">Tryptophan biosynthesis</keyword>
<dbReference type="GO" id="GO:0004834">
    <property type="term" value="F:tryptophan synthase activity"/>
    <property type="evidence" value="ECO:0007669"/>
    <property type="project" value="UniProtKB-UniRule"/>
</dbReference>
<evidence type="ECO:0000313" key="11">
    <source>
        <dbReference type="EMBL" id="MCQ8183890.1"/>
    </source>
</evidence>
<gene>
    <name evidence="9 11" type="primary">trpA</name>
    <name evidence="11" type="ORF">NOG11_00670</name>
</gene>
<dbReference type="PANTHER" id="PTHR43406:SF1">
    <property type="entry name" value="TRYPTOPHAN SYNTHASE ALPHA CHAIN, CHLOROPLASTIC"/>
    <property type="match status" value="1"/>
</dbReference>
<comment type="caution">
    <text evidence="11">The sequence shown here is derived from an EMBL/GenBank/DDBJ whole genome shotgun (WGS) entry which is preliminary data.</text>
</comment>
<keyword evidence="7 9" id="KW-0456">Lyase</keyword>
<keyword evidence="12" id="KW-1185">Reference proteome</keyword>
<dbReference type="PANTHER" id="PTHR43406">
    <property type="entry name" value="TRYPTOPHAN SYNTHASE, ALPHA CHAIN"/>
    <property type="match status" value="1"/>
</dbReference>
<evidence type="ECO:0000256" key="10">
    <source>
        <dbReference type="RuleBase" id="RU003662"/>
    </source>
</evidence>
<dbReference type="Proteomes" id="UP001142610">
    <property type="component" value="Unassembled WGS sequence"/>
</dbReference>
<feature type="active site" description="Proton acceptor" evidence="9">
    <location>
        <position position="49"/>
    </location>
</feature>
<dbReference type="SUPFAM" id="SSF51366">
    <property type="entry name" value="Ribulose-phoshate binding barrel"/>
    <property type="match status" value="1"/>
</dbReference>
<evidence type="ECO:0000256" key="8">
    <source>
        <dbReference type="ARBA" id="ARBA00049047"/>
    </source>
</evidence>
<evidence type="ECO:0000256" key="3">
    <source>
        <dbReference type="ARBA" id="ARBA00011270"/>
    </source>
</evidence>
<dbReference type="RefSeq" id="WP_256617694.1">
    <property type="nucleotide sequence ID" value="NZ_JANIBC010000001.1"/>
</dbReference>
<comment type="subunit">
    <text evidence="3 9">Tetramer of two alpha and two beta chains.</text>
</comment>
<dbReference type="InterPro" id="IPR013785">
    <property type="entry name" value="Aldolase_TIM"/>
</dbReference>
<dbReference type="GO" id="GO:0005829">
    <property type="term" value="C:cytosol"/>
    <property type="evidence" value="ECO:0007669"/>
    <property type="project" value="TreeGrafter"/>
</dbReference>
<dbReference type="Pfam" id="PF00290">
    <property type="entry name" value="Trp_syntA"/>
    <property type="match status" value="1"/>
</dbReference>
<protein>
    <recommendedName>
        <fullName evidence="9">Tryptophan synthase alpha chain</fullName>
        <ecNumber evidence="9">4.2.1.20</ecNumber>
    </recommendedName>
</protein>
<dbReference type="InterPro" id="IPR018204">
    <property type="entry name" value="Trp_synthase_alpha_AS"/>
</dbReference>
<evidence type="ECO:0000256" key="6">
    <source>
        <dbReference type="ARBA" id="ARBA00023141"/>
    </source>
</evidence>
<keyword evidence="4 9" id="KW-0028">Amino-acid biosynthesis</keyword>
<evidence type="ECO:0000256" key="4">
    <source>
        <dbReference type="ARBA" id="ARBA00022605"/>
    </source>
</evidence>
<evidence type="ECO:0000313" key="12">
    <source>
        <dbReference type="Proteomes" id="UP001142610"/>
    </source>
</evidence>
<evidence type="ECO:0000256" key="7">
    <source>
        <dbReference type="ARBA" id="ARBA00023239"/>
    </source>
</evidence>
<evidence type="ECO:0000256" key="1">
    <source>
        <dbReference type="ARBA" id="ARBA00003365"/>
    </source>
</evidence>
<dbReference type="EMBL" id="JANIBC010000001">
    <property type="protein sequence ID" value="MCQ8183890.1"/>
    <property type="molecule type" value="Genomic_DNA"/>
</dbReference>
<dbReference type="AlphaFoldDB" id="A0A9X2L6D3"/>
<comment type="similarity">
    <text evidence="9 10">Belongs to the TrpA family.</text>
</comment>
<sequence>MTRLTPTFDRLRAEGRRAFIPFIMGGDPDLEASEGLLHALPGAGADVIEVGFPFTDPMADGPVIAEAGQRALAGGQTLKKTMEMVRRFRQAGHETPVILMGYANPVLQYGPDFASDAVEAGADGLIVVDLPPEESSGLDMMAHKAGLSMIRLATPTTREDRIDAVLERASGFLYYVAVAGVTGDRSAADDELGEAIARLRERTSLPIAAGFGIKDAVSARAAAQHADAVVVGSALVKTLAVRGHEATLDLAREIAAAVHGEGSVS</sequence>
<evidence type="ECO:0000256" key="9">
    <source>
        <dbReference type="HAMAP-Rule" id="MF_00131"/>
    </source>
</evidence>
<dbReference type="InterPro" id="IPR002028">
    <property type="entry name" value="Trp_synthase_suA"/>
</dbReference>
<dbReference type="Gene3D" id="3.20.20.70">
    <property type="entry name" value="Aldolase class I"/>
    <property type="match status" value="1"/>
</dbReference>
<dbReference type="PROSITE" id="PS00167">
    <property type="entry name" value="TRP_SYNTHASE_ALPHA"/>
    <property type="match status" value="1"/>
</dbReference>
<dbReference type="NCBIfam" id="TIGR00262">
    <property type="entry name" value="trpA"/>
    <property type="match status" value="1"/>
</dbReference>
<evidence type="ECO:0000256" key="2">
    <source>
        <dbReference type="ARBA" id="ARBA00004733"/>
    </source>
</evidence>
<proteinExistence type="inferred from homology"/>
<evidence type="ECO:0000256" key="5">
    <source>
        <dbReference type="ARBA" id="ARBA00022822"/>
    </source>
</evidence>
<comment type="pathway">
    <text evidence="2 9">Amino-acid biosynthesis; L-tryptophan biosynthesis; L-tryptophan from chorismate: step 5/5.</text>
</comment>
<dbReference type="HAMAP" id="MF_00131">
    <property type="entry name" value="Trp_synth_alpha"/>
    <property type="match status" value="1"/>
</dbReference>
<dbReference type="CDD" id="cd04724">
    <property type="entry name" value="Tryptophan_synthase_alpha"/>
    <property type="match status" value="1"/>
</dbReference>
<comment type="function">
    <text evidence="1 9">The alpha subunit is responsible for the aldol cleavage of indoleglycerol phosphate to indole and glyceraldehyde 3-phosphate.</text>
</comment>
<accession>A0A9X2L6D3</accession>
<dbReference type="InterPro" id="IPR011060">
    <property type="entry name" value="RibuloseP-bd_barrel"/>
</dbReference>
<name>A0A9X2L6D3_9PROT</name>
<organism evidence="11 12">
    <name type="scientific">Parvularcula maris</name>
    <dbReference type="NCBI Taxonomy" id="2965077"/>
    <lineage>
        <taxon>Bacteria</taxon>
        <taxon>Pseudomonadati</taxon>
        <taxon>Pseudomonadota</taxon>
        <taxon>Alphaproteobacteria</taxon>
        <taxon>Parvularculales</taxon>
        <taxon>Parvularculaceae</taxon>
        <taxon>Parvularcula</taxon>
    </lineage>
</organism>
<comment type="catalytic activity">
    <reaction evidence="8 9">
        <text>(1S,2R)-1-C-(indol-3-yl)glycerol 3-phosphate + L-serine = D-glyceraldehyde 3-phosphate + L-tryptophan + H2O</text>
        <dbReference type="Rhea" id="RHEA:10532"/>
        <dbReference type="ChEBI" id="CHEBI:15377"/>
        <dbReference type="ChEBI" id="CHEBI:33384"/>
        <dbReference type="ChEBI" id="CHEBI:57912"/>
        <dbReference type="ChEBI" id="CHEBI:58866"/>
        <dbReference type="ChEBI" id="CHEBI:59776"/>
        <dbReference type="EC" id="4.2.1.20"/>
    </reaction>
</comment>
<dbReference type="EC" id="4.2.1.20" evidence="9"/>